<dbReference type="STRING" id="387005.A0A183I7G8"/>
<gene>
    <name evidence="1" type="ORF">OFLC_LOCUS15680</name>
</gene>
<dbReference type="AlphaFoldDB" id="A0A183I7G8"/>
<dbReference type="EMBL" id="UZAJ01042609">
    <property type="protein sequence ID" value="VDP23198.1"/>
    <property type="molecule type" value="Genomic_DNA"/>
</dbReference>
<evidence type="ECO:0000313" key="2">
    <source>
        <dbReference type="Proteomes" id="UP000267606"/>
    </source>
</evidence>
<proteinExistence type="predicted"/>
<sequence>MSSGPCFSATTSINGNIDDLPIEIAPVAAKRQMVLGEPRNKSRPESKLFLVRKLQQSDAVIGDTLVDSRSDGKLFRHLSFSEFSEAENF</sequence>
<accession>A0A183I7G8</accession>
<dbReference type="Proteomes" id="UP000267606">
    <property type="component" value="Unassembled WGS sequence"/>
</dbReference>
<protein>
    <submittedName>
        <fullName evidence="1 3">Uncharacterized protein</fullName>
    </submittedName>
</protein>
<evidence type="ECO:0000313" key="1">
    <source>
        <dbReference type="EMBL" id="VDP23198.1"/>
    </source>
</evidence>
<organism evidence="3">
    <name type="scientific">Onchocerca flexuosa</name>
    <dbReference type="NCBI Taxonomy" id="387005"/>
    <lineage>
        <taxon>Eukaryota</taxon>
        <taxon>Metazoa</taxon>
        <taxon>Ecdysozoa</taxon>
        <taxon>Nematoda</taxon>
        <taxon>Chromadorea</taxon>
        <taxon>Rhabditida</taxon>
        <taxon>Spirurina</taxon>
        <taxon>Spiruromorpha</taxon>
        <taxon>Filarioidea</taxon>
        <taxon>Onchocercidae</taxon>
        <taxon>Onchocerca</taxon>
    </lineage>
</organism>
<name>A0A183I7G8_9BILA</name>
<evidence type="ECO:0000313" key="3">
    <source>
        <dbReference type="WBParaSite" id="OFLC_0001569301-mRNA-1"/>
    </source>
</evidence>
<dbReference type="WBParaSite" id="OFLC_0001569301-mRNA-1">
    <property type="protein sequence ID" value="OFLC_0001569301-mRNA-1"/>
    <property type="gene ID" value="OFLC_0001569301"/>
</dbReference>
<reference evidence="1 2" key="2">
    <citation type="submission" date="2018-11" db="EMBL/GenBank/DDBJ databases">
        <authorList>
            <consortium name="Pathogen Informatics"/>
        </authorList>
    </citation>
    <scope>NUCLEOTIDE SEQUENCE [LARGE SCALE GENOMIC DNA]</scope>
</reference>
<reference evidence="3" key="1">
    <citation type="submission" date="2016-06" db="UniProtKB">
        <authorList>
            <consortium name="WormBaseParasite"/>
        </authorList>
    </citation>
    <scope>IDENTIFICATION</scope>
</reference>
<keyword evidence="2" id="KW-1185">Reference proteome</keyword>